<reference evidence="3" key="2">
    <citation type="journal article" date="2018" name="Nat. Commun.">
        <title>Extreme sensitivity to ultraviolet light in the fungal pathogen causing white-nose syndrome of bats.</title>
        <authorList>
            <person name="Palmer J.M."/>
            <person name="Drees K.P."/>
            <person name="Foster J.T."/>
            <person name="Lindner D.L."/>
        </authorList>
    </citation>
    <scope>NUCLEOTIDE SEQUENCE [LARGE SCALE GENOMIC DNA]</scope>
    <source>
        <strain evidence="3">UAMH 10579</strain>
    </source>
</reference>
<feature type="region of interest" description="Disordered" evidence="1">
    <location>
        <begin position="1"/>
        <end position="31"/>
    </location>
</feature>
<feature type="compositionally biased region" description="Gly residues" evidence="1">
    <location>
        <begin position="217"/>
        <end position="236"/>
    </location>
</feature>
<evidence type="ECO:0000313" key="3">
    <source>
        <dbReference type="Proteomes" id="UP000091956"/>
    </source>
</evidence>
<feature type="compositionally biased region" description="Acidic residues" evidence="1">
    <location>
        <begin position="66"/>
        <end position="79"/>
    </location>
</feature>
<evidence type="ECO:0000313" key="2">
    <source>
        <dbReference type="EMBL" id="OBT95601.1"/>
    </source>
</evidence>
<feature type="region of interest" description="Disordered" evidence="1">
    <location>
        <begin position="217"/>
        <end position="237"/>
    </location>
</feature>
<dbReference type="OrthoDB" id="3440022at2759"/>
<gene>
    <name evidence="2" type="ORF">VE01_05875</name>
</gene>
<dbReference type="EMBL" id="KV460234">
    <property type="protein sequence ID" value="OBT95601.1"/>
    <property type="molecule type" value="Genomic_DNA"/>
</dbReference>
<organism evidence="2 3">
    <name type="scientific">Pseudogymnoascus verrucosus</name>
    <dbReference type="NCBI Taxonomy" id="342668"/>
    <lineage>
        <taxon>Eukaryota</taxon>
        <taxon>Fungi</taxon>
        <taxon>Dikarya</taxon>
        <taxon>Ascomycota</taxon>
        <taxon>Pezizomycotina</taxon>
        <taxon>Leotiomycetes</taxon>
        <taxon>Thelebolales</taxon>
        <taxon>Thelebolaceae</taxon>
        <taxon>Pseudogymnoascus</taxon>
    </lineage>
</organism>
<accession>A0A1B8GIE0</accession>
<feature type="region of interest" description="Disordered" evidence="1">
    <location>
        <begin position="50"/>
        <end position="79"/>
    </location>
</feature>
<feature type="compositionally biased region" description="Low complexity" evidence="1">
    <location>
        <begin position="294"/>
        <end position="316"/>
    </location>
</feature>
<reference evidence="2 3" key="1">
    <citation type="submission" date="2016-03" db="EMBL/GenBank/DDBJ databases">
        <title>Comparative genomics of Pseudogymnoascus destructans, the fungus causing white-nose syndrome of bats.</title>
        <authorList>
            <person name="Palmer J.M."/>
            <person name="Drees K.P."/>
            <person name="Foster J.T."/>
            <person name="Lindner D.L."/>
        </authorList>
    </citation>
    <scope>NUCLEOTIDE SEQUENCE [LARGE SCALE GENOMIC DNA]</scope>
    <source>
        <strain evidence="2 3">UAMH 10579</strain>
    </source>
</reference>
<sequence length="423" mass="43499">MTSPTPSPRAPFPPSPDGAAAPELDHAPALSSANARARFEFEAGRGAEGSKVLMVEWSTPLRASGSEEEEKEGKEEEEEVWEVSWEGKARGVVYGSGSATVDESEAAAGEVTGKVNTHRLYFLLPPQTPVPRLVNISRRAAPASEALHTNPLPAIFPPELGASARTAGRKGVLHTRWAKRRVAVLEKEIEKEGEGGEGVGWEMAVRERVWIEENFGVGKGAGKGEGGDGGGSGNGNVSGKMPGSPLGRVAGRMGGLKLGTSPGELDVHAPEPLNPLSPAPSDIAIAAPAFALFHSPAPSSTPQSSQTSQTTLPPQTRAAPAIVSQLPPASIIAQQASTGDGRLMSSLDALAGGDTASAGGRWTSVESSAVGGGAGAGAGAGEDEEGGDGEGKDELFAIPPRERGPEMARSPFSLVSEEVVPWR</sequence>
<dbReference type="STRING" id="342668.A0A1B8GIE0"/>
<dbReference type="Proteomes" id="UP000091956">
    <property type="component" value="Unassembled WGS sequence"/>
</dbReference>
<feature type="region of interest" description="Disordered" evidence="1">
    <location>
        <begin position="294"/>
        <end position="317"/>
    </location>
</feature>
<dbReference type="GeneID" id="28839261"/>
<protein>
    <submittedName>
        <fullName evidence="2">Uncharacterized protein</fullName>
    </submittedName>
</protein>
<feature type="compositionally biased region" description="Pro residues" evidence="1">
    <location>
        <begin position="1"/>
        <end position="16"/>
    </location>
</feature>
<name>A0A1B8GIE0_9PEZI</name>
<keyword evidence="3" id="KW-1185">Reference proteome</keyword>
<dbReference type="RefSeq" id="XP_018129334.1">
    <property type="nucleotide sequence ID" value="XM_018275333.2"/>
</dbReference>
<evidence type="ECO:0000256" key="1">
    <source>
        <dbReference type="SAM" id="MobiDB-lite"/>
    </source>
</evidence>
<feature type="region of interest" description="Disordered" evidence="1">
    <location>
        <begin position="350"/>
        <end position="410"/>
    </location>
</feature>
<dbReference type="AlphaFoldDB" id="A0A1B8GIE0"/>
<proteinExistence type="predicted"/>
<feature type="compositionally biased region" description="Gly residues" evidence="1">
    <location>
        <begin position="370"/>
        <end position="380"/>
    </location>
</feature>
<feature type="compositionally biased region" description="Basic and acidic residues" evidence="1">
    <location>
        <begin position="389"/>
        <end position="406"/>
    </location>
</feature>